<accession>A0AAQ4D2B9</accession>
<evidence type="ECO:0000313" key="1">
    <source>
        <dbReference type="EMBL" id="KAK8756609.1"/>
    </source>
</evidence>
<keyword evidence="2" id="KW-1185">Reference proteome</keyword>
<gene>
    <name evidence="1" type="ORF">V5799_000693</name>
</gene>
<evidence type="ECO:0000313" key="2">
    <source>
        <dbReference type="Proteomes" id="UP001321473"/>
    </source>
</evidence>
<organism evidence="1 2">
    <name type="scientific">Amblyomma americanum</name>
    <name type="common">Lone star tick</name>
    <dbReference type="NCBI Taxonomy" id="6943"/>
    <lineage>
        <taxon>Eukaryota</taxon>
        <taxon>Metazoa</taxon>
        <taxon>Ecdysozoa</taxon>
        <taxon>Arthropoda</taxon>
        <taxon>Chelicerata</taxon>
        <taxon>Arachnida</taxon>
        <taxon>Acari</taxon>
        <taxon>Parasitiformes</taxon>
        <taxon>Ixodida</taxon>
        <taxon>Ixodoidea</taxon>
        <taxon>Ixodidae</taxon>
        <taxon>Amblyomminae</taxon>
        <taxon>Amblyomma</taxon>
    </lineage>
</organism>
<protein>
    <submittedName>
        <fullName evidence="1">Uncharacterized protein</fullName>
    </submittedName>
</protein>
<sequence>MDTSMFLMLKTVIRIRLVHESTKHQLKVFTEWFAATEEFHAMKGNNHCSHPFMFQRGHRNENVEMFNSDPRFSHNER</sequence>
<dbReference type="AlphaFoldDB" id="A0AAQ4D2B9"/>
<proteinExistence type="predicted"/>
<comment type="caution">
    <text evidence="1">The sequence shown here is derived from an EMBL/GenBank/DDBJ whole genome shotgun (WGS) entry which is preliminary data.</text>
</comment>
<name>A0AAQ4D2B9_AMBAM</name>
<dbReference type="EMBL" id="JARKHS020036117">
    <property type="protein sequence ID" value="KAK8756609.1"/>
    <property type="molecule type" value="Genomic_DNA"/>
</dbReference>
<reference evidence="1 2" key="1">
    <citation type="journal article" date="2023" name="Arcadia Sci">
        <title>De novo assembly of a long-read Amblyomma americanum tick genome.</title>
        <authorList>
            <person name="Chou S."/>
            <person name="Poskanzer K.E."/>
            <person name="Rollins M."/>
            <person name="Thuy-Boun P.S."/>
        </authorList>
    </citation>
    <scope>NUCLEOTIDE SEQUENCE [LARGE SCALE GENOMIC DNA]</scope>
    <source>
        <strain evidence="1">F_SG_1</strain>
        <tissue evidence="1">Salivary glands</tissue>
    </source>
</reference>
<dbReference type="Proteomes" id="UP001321473">
    <property type="component" value="Unassembled WGS sequence"/>
</dbReference>